<dbReference type="AlphaFoldDB" id="A0A1Q3FRS8"/>
<dbReference type="EMBL" id="GFDL01004761">
    <property type="protein sequence ID" value="JAV30284.1"/>
    <property type="molecule type" value="Transcribed_RNA"/>
</dbReference>
<feature type="transmembrane region" description="Helical" evidence="1">
    <location>
        <begin position="12"/>
        <end position="31"/>
    </location>
</feature>
<keyword evidence="1" id="KW-0812">Transmembrane</keyword>
<keyword evidence="1" id="KW-0472">Membrane</keyword>
<name>A0A1Q3FRS8_CULTA</name>
<protein>
    <submittedName>
        <fullName evidence="2">Putative membrane protein</fullName>
    </submittedName>
</protein>
<organism evidence="2">
    <name type="scientific">Culex tarsalis</name>
    <name type="common">Encephalitis mosquito</name>
    <dbReference type="NCBI Taxonomy" id="7177"/>
    <lineage>
        <taxon>Eukaryota</taxon>
        <taxon>Metazoa</taxon>
        <taxon>Ecdysozoa</taxon>
        <taxon>Arthropoda</taxon>
        <taxon>Hexapoda</taxon>
        <taxon>Insecta</taxon>
        <taxon>Pterygota</taxon>
        <taxon>Neoptera</taxon>
        <taxon>Endopterygota</taxon>
        <taxon>Diptera</taxon>
        <taxon>Nematocera</taxon>
        <taxon>Culicoidea</taxon>
        <taxon>Culicidae</taxon>
        <taxon>Culicinae</taxon>
        <taxon>Culicini</taxon>
        <taxon>Culex</taxon>
        <taxon>Culex</taxon>
    </lineage>
</organism>
<reference evidence="2" key="1">
    <citation type="submission" date="2017-01" db="EMBL/GenBank/DDBJ databases">
        <title>A deep insight into the sialotranscriptome of adult male and female Cluex tarsalis mosquitoes.</title>
        <authorList>
            <person name="Ribeiro J.M."/>
            <person name="Moreira F."/>
            <person name="Bernard K.A."/>
            <person name="Calvo E."/>
        </authorList>
    </citation>
    <scope>NUCLEOTIDE SEQUENCE</scope>
    <source>
        <strain evidence="2">Kern County</strain>
        <tissue evidence="2">Salivary glands</tissue>
    </source>
</reference>
<evidence type="ECO:0000313" key="2">
    <source>
        <dbReference type="EMBL" id="JAV30284.1"/>
    </source>
</evidence>
<feature type="transmembrane region" description="Helical" evidence="1">
    <location>
        <begin position="43"/>
        <end position="63"/>
    </location>
</feature>
<proteinExistence type="predicted"/>
<sequence>MVSQGMFRLLGYIYSIIAAIGSTIQAGSCLVKSAVDERDSSSSIGFLVAISWVIFSIILFVGIKTDNVSYLEAHRIFLFVATTVNLMYVILACTSVKGSVVQWNVEMTLTFLLMVTVVLSIFGFVLWVLNGLIKYVTNDLDNDI</sequence>
<feature type="transmembrane region" description="Helical" evidence="1">
    <location>
        <begin position="108"/>
        <end position="129"/>
    </location>
</feature>
<feature type="transmembrane region" description="Helical" evidence="1">
    <location>
        <begin position="75"/>
        <end position="96"/>
    </location>
</feature>
<evidence type="ECO:0000256" key="1">
    <source>
        <dbReference type="SAM" id="Phobius"/>
    </source>
</evidence>
<accession>A0A1Q3FRS8</accession>
<keyword evidence="1" id="KW-1133">Transmembrane helix</keyword>